<dbReference type="Gene3D" id="1.20.120.530">
    <property type="entry name" value="GntR ligand-binding domain-like"/>
    <property type="match status" value="1"/>
</dbReference>
<evidence type="ECO:0000313" key="5">
    <source>
        <dbReference type="EMBL" id="MFG6274093.1"/>
    </source>
</evidence>
<dbReference type="Gene3D" id="1.10.10.10">
    <property type="entry name" value="Winged helix-like DNA-binding domain superfamily/Winged helix DNA-binding domain"/>
    <property type="match status" value="1"/>
</dbReference>
<evidence type="ECO:0000256" key="3">
    <source>
        <dbReference type="ARBA" id="ARBA00023163"/>
    </source>
</evidence>
<organism evidence="5 6">
    <name type="scientific">Megasphaera hexanoica</name>
    <dbReference type="NCBI Taxonomy" id="1675036"/>
    <lineage>
        <taxon>Bacteria</taxon>
        <taxon>Bacillati</taxon>
        <taxon>Bacillota</taxon>
        <taxon>Negativicutes</taxon>
        <taxon>Veillonellales</taxon>
        <taxon>Veillonellaceae</taxon>
        <taxon>Megasphaera</taxon>
    </lineage>
</organism>
<gene>
    <name evidence="5" type="ORF">ACGTZG_12950</name>
</gene>
<comment type="caution">
    <text evidence="5">The sequence shown here is derived from an EMBL/GenBank/DDBJ whole genome shotgun (WGS) entry which is preliminary data.</text>
</comment>
<accession>A0ABW7DRT5</accession>
<dbReference type="Proteomes" id="UP001605989">
    <property type="component" value="Unassembled WGS sequence"/>
</dbReference>
<sequence length="233" mass="26935">MNQVITMIDLEITPPLQRETVRSYVYRMLYDNIMSLHLPPGSAMSEQEVADLLKTSRTPVREAFIHLGQDHLLDIFPQRGTFVARLHTQMIREARFMRVVMEEAVMAEACQGLPESCLRQLYEILERQQKAADAGDKRAFFEADNAFHETVFSGCGRPHIWQTLMRASLDYSRARVLNAFLEPKEIPLSVHEDMLKAIESHEGDKAARLVRQHMANQETGIRKLMQLYPDYFI</sequence>
<evidence type="ECO:0000256" key="1">
    <source>
        <dbReference type="ARBA" id="ARBA00023015"/>
    </source>
</evidence>
<dbReference type="InterPro" id="IPR008920">
    <property type="entry name" value="TF_FadR/GntR_C"/>
</dbReference>
<dbReference type="InterPro" id="IPR036390">
    <property type="entry name" value="WH_DNA-bd_sf"/>
</dbReference>
<dbReference type="SMART" id="SM00345">
    <property type="entry name" value="HTH_GNTR"/>
    <property type="match status" value="1"/>
</dbReference>
<keyword evidence="6" id="KW-1185">Reference proteome</keyword>
<dbReference type="InterPro" id="IPR000524">
    <property type="entry name" value="Tscrpt_reg_HTH_GntR"/>
</dbReference>
<keyword evidence="2" id="KW-0238">DNA-binding</keyword>
<dbReference type="EMBL" id="JBIEKR010000013">
    <property type="protein sequence ID" value="MFG6274093.1"/>
    <property type="molecule type" value="Genomic_DNA"/>
</dbReference>
<dbReference type="InterPro" id="IPR036388">
    <property type="entry name" value="WH-like_DNA-bd_sf"/>
</dbReference>
<dbReference type="PANTHER" id="PTHR43537">
    <property type="entry name" value="TRANSCRIPTIONAL REGULATOR, GNTR FAMILY"/>
    <property type="match status" value="1"/>
</dbReference>
<dbReference type="Pfam" id="PF07729">
    <property type="entry name" value="FCD"/>
    <property type="match status" value="1"/>
</dbReference>
<evidence type="ECO:0000259" key="4">
    <source>
        <dbReference type="PROSITE" id="PS50949"/>
    </source>
</evidence>
<evidence type="ECO:0000256" key="2">
    <source>
        <dbReference type="ARBA" id="ARBA00023125"/>
    </source>
</evidence>
<evidence type="ECO:0000313" key="6">
    <source>
        <dbReference type="Proteomes" id="UP001605989"/>
    </source>
</evidence>
<dbReference type="InterPro" id="IPR011711">
    <property type="entry name" value="GntR_C"/>
</dbReference>
<dbReference type="Pfam" id="PF00392">
    <property type="entry name" value="GntR"/>
    <property type="match status" value="1"/>
</dbReference>
<dbReference type="PROSITE" id="PS50949">
    <property type="entry name" value="HTH_GNTR"/>
    <property type="match status" value="1"/>
</dbReference>
<dbReference type="SMART" id="SM00895">
    <property type="entry name" value="FCD"/>
    <property type="match status" value="1"/>
</dbReference>
<dbReference type="SUPFAM" id="SSF46785">
    <property type="entry name" value="Winged helix' DNA-binding domain"/>
    <property type="match status" value="1"/>
</dbReference>
<reference evidence="5 6" key="1">
    <citation type="submission" date="2024-10" db="EMBL/GenBank/DDBJ databases">
        <authorList>
            <person name="Sang B.-I."/>
            <person name="Prabhaharan D."/>
        </authorList>
    </citation>
    <scope>NUCLEOTIDE SEQUENCE [LARGE SCALE GENOMIC DNA]</scope>
    <source>
        <strain evidence="5 6">MH</strain>
    </source>
</reference>
<feature type="domain" description="HTH gntR-type" evidence="4">
    <location>
        <begin position="19"/>
        <end position="86"/>
    </location>
</feature>
<dbReference type="PANTHER" id="PTHR43537:SF51">
    <property type="entry name" value="HTH-TYPE TRANSCRIPTIONAL REGULATOR LGOR-RELATED"/>
    <property type="match status" value="1"/>
</dbReference>
<dbReference type="SUPFAM" id="SSF48008">
    <property type="entry name" value="GntR ligand-binding domain-like"/>
    <property type="match status" value="1"/>
</dbReference>
<keyword evidence="1" id="KW-0805">Transcription regulation</keyword>
<protein>
    <submittedName>
        <fullName evidence="5">GntR family transcriptional regulator</fullName>
    </submittedName>
</protein>
<name>A0ABW7DRT5_9FIRM</name>
<proteinExistence type="predicted"/>
<keyword evidence="3" id="KW-0804">Transcription</keyword>